<evidence type="ECO:0000313" key="1">
    <source>
        <dbReference type="EMBL" id="XCH56236.1"/>
    </source>
</evidence>
<sequence>MNYGPTNPRSTKDIFNHSWWKSSPTNQAYLTNAITRSQKKVCRFNKTTESYFYPGDNHSVQKASGNTLQSLTGTSGLSSYDIYKDPTILPYYIDQKTLQTLSTTPKYALQYQKFQQAITKYQNSRKGRVPTLFRITDFTYCDDMGRIYSRAPHPKQDGARAIYKDTQQRLVYQQYKLSTGSDFRDETWFNGPYGSVLMAAYIGIGYAGYNPSVQVQMYTSLQFDVHHIAENKFDVTPTTVLPLPTWMHLRWVHGSTYVKAQNTLFSRSKAPLIYD</sequence>
<accession>A0AAU8H4V8</accession>
<proteinExistence type="predicted"/>
<organism evidence="1">
    <name type="scientific">CRESS DNA virus</name>
    <dbReference type="NCBI Taxonomy" id="3138951"/>
    <lineage>
        <taxon>Viruses</taxon>
    </lineage>
</organism>
<name>A0AAU8H4V8_9VIRU</name>
<dbReference type="EMBL" id="PP728725">
    <property type="protein sequence ID" value="XCH56236.1"/>
    <property type="molecule type" value="Genomic_DNA"/>
</dbReference>
<protein>
    <submittedName>
        <fullName evidence="1">Cap</fullName>
    </submittedName>
</protein>
<reference evidence="1" key="1">
    <citation type="submission" date="2024-04" db="EMBL/GenBank/DDBJ databases">
        <authorList>
            <person name="He B."/>
            <person name="Yi L."/>
            <person name="Yan G."/>
            <person name="Tu C."/>
        </authorList>
    </citation>
    <scope>NUCLEOTIDE SEQUENCE</scope>
    <source>
        <strain evidence="1">XJ3C/CHN/2016</strain>
    </source>
</reference>